<evidence type="ECO:0000256" key="2">
    <source>
        <dbReference type="ARBA" id="ARBA00022801"/>
    </source>
</evidence>
<sequence length="689" mass="76954">MNHLIKTTQLLLLLLIALLPLAVLGSIHVKHVSAADSKINMLYLNGVVVYNLKTGMYNVYSHHELIFSNIVATCKVKGKILSSADFPERKYNQISISDKFGNGSRHTVTLRGNSGVEMKQVFYIYNNRPYFITQVELSGSYLKSNYMSPFKGSFAGINGDARTVFFPFDNDTFISYNSKPFIAPAANISSETGAVFDNTSRRGFVFGSLEHEVWKTGVSTTATKDSGNMVNVFGGYSDSTVTRDNIPHGEIGGTIIKSPKVFVGYFDDWRAGLEEYGKANRMAEPPFIFNWTKPTPVGWNSWGVLQDKITFDKVVKVADFIADSLAGFRTGNTAYVDLDAFWDNMLKGGNEGDYSKLKEFADYCKSKGLQPGVYWAPFTDWGWKSGSNRKVEGSQYNWGDIWTKVGNGYHEIDGARAIDPTHPGTQQRIAFIIGKLKACGFKMIKIDFLGHGAAESTHFYDTTVTTGMQAYHKGMEYLIKQLDGQMLVYAAISPNLATARYVHTRRIACDGFKSMHDTQYTLNSVNYGWWLTYMYNFIDADQLVLGTETPGANRARVLSGIVTGTFFTGDDFSTAGQWATVAKKLYQNKELLKVIKNGKAFRPVEGNTGDKTTEMFTQWIGNDFYLAVFNYSNDAKEYEINKQRLGLALNKKYTIKNLLPDDAPSSLTQLSSKSKLPANDAVLYKFSKE</sequence>
<dbReference type="EMBL" id="VLLI01000016">
    <property type="protein sequence ID" value="TWI95256.1"/>
    <property type="molecule type" value="Genomic_DNA"/>
</dbReference>
<dbReference type="InterPro" id="IPR013785">
    <property type="entry name" value="Aldolase_TIM"/>
</dbReference>
<dbReference type="Gene3D" id="3.20.20.70">
    <property type="entry name" value="Aldolase class I"/>
    <property type="match status" value="1"/>
</dbReference>
<name>A0A562TQA6_9SPHI</name>
<keyword evidence="2" id="KW-0378">Hydrolase</keyword>
<dbReference type="InterPro" id="IPR017853">
    <property type="entry name" value="GH"/>
</dbReference>
<dbReference type="GO" id="GO:0004553">
    <property type="term" value="F:hydrolase activity, hydrolyzing O-glycosyl compounds"/>
    <property type="evidence" value="ECO:0007669"/>
    <property type="project" value="InterPro"/>
</dbReference>
<proteinExistence type="inferred from homology"/>
<gene>
    <name evidence="4" type="ORF">JN11_04370</name>
</gene>
<dbReference type="SUPFAM" id="SSF51445">
    <property type="entry name" value="(Trans)glycosidases"/>
    <property type="match status" value="1"/>
</dbReference>
<keyword evidence="5" id="KW-1185">Reference proteome</keyword>
<evidence type="ECO:0000313" key="4">
    <source>
        <dbReference type="EMBL" id="TWI95256.1"/>
    </source>
</evidence>
<comment type="similarity">
    <text evidence="1">Belongs to the glycosyl hydrolase 27 family.</text>
</comment>
<dbReference type="InterPro" id="IPR002241">
    <property type="entry name" value="Glyco_hydro_27"/>
</dbReference>
<dbReference type="PANTHER" id="PTHR11452">
    <property type="entry name" value="ALPHA-GALACTOSIDASE/ALPHA-N-ACETYLGALACTOSAMINIDASE"/>
    <property type="match status" value="1"/>
</dbReference>
<accession>A0A562TQA6</accession>
<dbReference type="RefSeq" id="WP_144916033.1">
    <property type="nucleotide sequence ID" value="NZ_VLLI01000016.1"/>
</dbReference>
<organism evidence="4 5">
    <name type="scientific">Mucilaginibacter frigoritolerans</name>
    <dbReference type="NCBI Taxonomy" id="652788"/>
    <lineage>
        <taxon>Bacteria</taxon>
        <taxon>Pseudomonadati</taxon>
        <taxon>Bacteroidota</taxon>
        <taxon>Sphingobacteriia</taxon>
        <taxon>Sphingobacteriales</taxon>
        <taxon>Sphingobacteriaceae</taxon>
        <taxon>Mucilaginibacter</taxon>
    </lineage>
</organism>
<dbReference type="GO" id="GO:0005975">
    <property type="term" value="P:carbohydrate metabolic process"/>
    <property type="evidence" value="ECO:0007669"/>
    <property type="project" value="InterPro"/>
</dbReference>
<evidence type="ECO:0000256" key="3">
    <source>
        <dbReference type="ARBA" id="ARBA00023295"/>
    </source>
</evidence>
<comment type="caution">
    <text evidence="4">The sequence shown here is derived from an EMBL/GenBank/DDBJ whole genome shotgun (WGS) entry which is preliminary data.</text>
</comment>
<evidence type="ECO:0000313" key="5">
    <source>
        <dbReference type="Proteomes" id="UP000317010"/>
    </source>
</evidence>
<keyword evidence="3" id="KW-0326">Glycosidase</keyword>
<dbReference type="OrthoDB" id="1031955at2"/>
<dbReference type="Proteomes" id="UP000317010">
    <property type="component" value="Unassembled WGS sequence"/>
</dbReference>
<evidence type="ECO:0000256" key="1">
    <source>
        <dbReference type="ARBA" id="ARBA00009743"/>
    </source>
</evidence>
<reference evidence="4 5" key="1">
    <citation type="submission" date="2019-07" db="EMBL/GenBank/DDBJ databases">
        <title>Genomic Encyclopedia of Archaeal and Bacterial Type Strains, Phase II (KMG-II): from individual species to whole genera.</title>
        <authorList>
            <person name="Goeker M."/>
        </authorList>
    </citation>
    <scope>NUCLEOTIDE SEQUENCE [LARGE SCALE GENOMIC DNA]</scope>
    <source>
        <strain evidence="4 5">ATCC BAA-1854</strain>
    </source>
</reference>
<dbReference type="AlphaFoldDB" id="A0A562TQA6"/>
<dbReference type="PANTHER" id="PTHR11452:SF75">
    <property type="entry name" value="ALPHA-GALACTOSIDASE MEL1"/>
    <property type="match status" value="1"/>
</dbReference>
<protein>
    <submittedName>
        <fullName evidence="4">Alpha-galactosidase</fullName>
    </submittedName>
</protein>